<evidence type="ECO:0000313" key="7">
    <source>
        <dbReference type="Proteomes" id="UP000317593"/>
    </source>
</evidence>
<dbReference type="AlphaFoldDB" id="A0A521DI38"/>
<accession>A0A521DI38</accession>
<keyword evidence="5" id="KW-0479">Metal-binding</keyword>
<dbReference type="SUPFAM" id="SSF89562">
    <property type="entry name" value="RraA-like"/>
    <property type="match status" value="1"/>
</dbReference>
<evidence type="ECO:0000256" key="4">
    <source>
        <dbReference type="ARBA" id="ARBA00030169"/>
    </source>
</evidence>
<name>A0A521DI38_9BACT</name>
<evidence type="ECO:0000256" key="3">
    <source>
        <dbReference type="ARBA" id="ARBA00029596"/>
    </source>
</evidence>
<dbReference type="EMBL" id="FXTH01000010">
    <property type="protein sequence ID" value="SMO71255.1"/>
    <property type="molecule type" value="Genomic_DNA"/>
</dbReference>
<dbReference type="Gene3D" id="3.50.30.40">
    <property type="entry name" value="Ribonuclease E inhibitor RraA/RraA-like"/>
    <property type="match status" value="1"/>
</dbReference>
<proteinExistence type="predicted"/>
<dbReference type="Pfam" id="PF03737">
    <property type="entry name" value="RraA-like"/>
    <property type="match status" value="1"/>
</dbReference>
<dbReference type="Proteomes" id="UP000317593">
    <property type="component" value="Unassembled WGS sequence"/>
</dbReference>
<feature type="binding site" evidence="5">
    <location>
        <position position="180"/>
    </location>
    <ligand>
        <name>substrate</name>
    </ligand>
</feature>
<keyword evidence="7" id="KW-1185">Reference proteome</keyword>
<protein>
    <recommendedName>
        <fullName evidence="2">Putative 4-hydroxy-4-methyl-2-oxoglutarate aldolase</fullName>
    </recommendedName>
    <alternativeName>
        <fullName evidence="3">Regulator of ribonuclease activity homolog</fullName>
    </alternativeName>
    <alternativeName>
        <fullName evidence="4">RraA-like protein</fullName>
    </alternativeName>
</protein>
<dbReference type="PANTHER" id="PTHR33254:SF4">
    <property type="entry name" value="4-HYDROXY-4-METHYL-2-OXOGLUTARATE ALDOLASE 3-RELATED"/>
    <property type="match status" value="1"/>
</dbReference>
<evidence type="ECO:0000256" key="5">
    <source>
        <dbReference type="PIRSR" id="PIRSR605493-1"/>
    </source>
</evidence>
<keyword evidence="5" id="KW-0460">Magnesium</keyword>
<evidence type="ECO:0000256" key="1">
    <source>
        <dbReference type="ARBA" id="ARBA00001968"/>
    </source>
</evidence>
<evidence type="ECO:0000313" key="6">
    <source>
        <dbReference type="EMBL" id="SMO71255.1"/>
    </source>
</evidence>
<feature type="binding site" evidence="5">
    <location>
        <begin position="158"/>
        <end position="161"/>
    </location>
    <ligand>
        <name>substrate</name>
    </ligand>
</feature>
<comment type="cofactor">
    <cofactor evidence="1">
        <name>a divalent metal cation</name>
        <dbReference type="ChEBI" id="CHEBI:60240"/>
    </cofactor>
</comment>
<reference evidence="6 7" key="1">
    <citation type="submission" date="2017-05" db="EMBL/GenBank/DDBJ databases">
        <authorList>
            <person name="Varghese N."/>
            <person name="Submissions S."/>
        </authorList>
    </citation>
    <scope>NUCLEOTIDE SEQUENCE [LARGE SCALE GENOMIC DNA]</scope>
    <source>
        <strain evidence="6 7">DSM 21194</strain>
    </source>
</reference>
<evidence type="ECO:0000256" key="2">
    <source>
        <dbReference type="ARBA" id="ARBA00016549"/>
    </source>
</evidence>
<comment type="cofactor">
    <cofactor evidence="5">
        <name>Mg(2+)</name>
        <dbReference type="ChEBI" id="CHEBI:18420"/>
    </cofactor>
</comment>
<sequence length="314" mass="35303">MIMKYVKSWSIFVFIFCLCFPFRVNAQTIPEEKLIALTPHWEGERFDDGRPRVPDHILERMEHVTIEEAWGIIRGEGYHNQFEGGQWRILHPEEPIVGRALTATYMPARPGVQEYIDGEGKKADRSGPPNTWPIDMLEQGDVYVADGYGKVKDGTLIGDRLGNTIYANSGNGVVFNGSSRDREGLAEIEGFNAFVRDWHPSFIQEMMLAAINGPTRIGSVTVLPGDVVLAKPEGVIFIPPHLAEQVVTRSEVIRARDAFAHERVRSGTYTAGQMDTEWTDAIEEDFRAWLQANSERLQSELGVSSRTIDNLLND</sequence>
<feature type="binding site" evidence="5">
    <location>
        <position position="181"/>
    </location>
    <ligand>
        <name>Mg(2+)</name>
        <dbReference type="ChEBI" id="CHEBI:18420"/>
    </ligand>
</feature>
<organism evidence="6 7">
    <name type="scientific">Fodinibius sediminis</name>
    <dbReference type="NCBI Taxonomy" id="1214077"/>
    <lineage>
        <taxon>Bacteria</taxon>
        <taxon>Pseudomonadati</taxon>
        <taxon>Balneolota</taxon>
        <taxon>Balneolia</taxon>
        <taxon>Balneolales</taxon>
        <taxon>Balneolaceae</taxon>
        <taxon>Fodinibius</taxon>
    </lineage>
</organism>
<dbReference type="InterPro" id="IPR036704">
    <property type="entry name" value="RraA/RraA-like_sf"/>
</dbReference>
<dbReference type="InterPro" id="IPR005493">
    <property type="entry name" value="RraA/RraA-like"/>
</dbReference>
<dbReference type="GO" id="GO:0046872">
    <property type="term" value="F:metal ion binding"/>
    <property type="evidence" value="ECO:0007669"/>
    <property type="project" value="UniProtKB-KW"/>
</dbReference>
<dbReference type="PANTHER" id="PTHR33254">
    <property type="entry name" value="4-HYDROXY-4-METHYL-2-OXOGLUTARATE ALDOLASE 3-RELATED"/>
    <property type="match status" value="1"/>
</dbReference>
<gene>
    <name evidence="6" type="ORF">SAMN06265218_11088</name>
</gene>